<dbReference type="EMBL" id="JAQJVI010000003">
    <property type="protein sequence ID" value="MDA7021039.1"/>
    <property type="molecule type" value="Genomic_DNA"/>
</dbReference>
<protein>
    <submittedName>
        <fullName evidence="1">Uncharacterized protein</fullName>
    </submittedName>
</protein>
<dbReference type="RefSeq" id="WP_095021057.1">
    <property type="nucleotide sequence ID" value="NZ_JAAQYS010000006.1"/>
</dbReference>
<proteinExistence type="predicted"/>
<comment type="caution">
    <text evidence="1">The sequence shown here is derived from an EMBL/GenBank/DDBJ whole genome shotgun (WGS) entry which is preliminary data.</text>
</comment>
<organism evidence="1 2">
    <name type="scientific">Pseudomonas fragi</name>
    <dbReference type="NCBI Taxonomy" id="296"/>
    <lineage>
        <taxon>Bacteria</taxon>
        <taxon>Pseudomonadati</taxon>
        <taxon>Pseudomonadota</taxon>
        <taxon>Gammaproteobacteria</taxon>
        <taxon>Pseudomonadales</taxon>
        <taxon>Pseudomonadaceae</taxon>
        <taxon>Pseudomonas</taxon>
    </lineage>
</organism>
<gene>
    <name evidence="1" type="ORF">PI499_03940</name>
</gene>
<name>A0ABT4WM41_PSEFR</name>
<evidence type="ECO:0000313" key="2">
    <source>
        <dbReference type="Proteomes" id="UP001212337"/>
    </source>
</evidence>
<evidence type="ECO:0000313" key="1">
    <source>
        <dbReference type="EMBL" id="MDA7021039.1"/>
    </source>
</evidence>
<accession>A0ABT4WM41</accession>
<reference evidence="1 2" key="1">
    <citation type="submission" date="2023-01" db="EMBL/GenBank/DDBJ databases">
        <title>Effects of deletion of Siderophore biosynthase gene in Pseudomonas fragi on quorum sensing and spoliage ability.</title>
        <authorList>
            <person name="Cui F."/>
            <person name="Wang D."/>
            <person name="Liu J."/>
            <person name="Wang Q."/>
            <person name="Li T."/>
            <person name="Li J."/>
        </authorList>
    </citation>
    <scope>NUCLEOTIDE SEQUENCE [LARGE SCALE GENOMIC DNA]</scope>
    <source>
        <strain evidence="1 2">MS-10</strain>
    </source>
</reference>
<dbReference type="Proteomes" id="UP001212337">
    <property type="component" value="Unassembled WGS sequence"/>
</dbReference>
<keyword evidence="2" id="KW-1185">Reference proteome</keyword>
<sequence>MPLTKPNQELKRDLKEAAALLKWSGVDLFTISKRLLDAGDEIGAAELMKIALSYQAIEDKLVSYADEVKSGRVKRNAEQSG</sequence>